<feature type="transmembrane region" description="Helical" evidence="2">
    <location>
        <begin position="59"/>
        <end position="83"/>
    </location>
</feature>
<evidence type="ECO:0000313" key="3">
    <source>
        <dbReference type="EMBL" id="MBB2996139.1"/>
    </source>
</evidence>
<gene>
    <name evidence="3" type="ORF">E9229_002330</name>
</gene>
<sequence length="186" mass="19302">MGRLRFSGDEWSVALCSGLWAAGLLAFDGHGHLYLAAGWAAVALLHRRTPLVSAVGASLLLGAGALLGIPTASAAPMIPVLIIAFGCGRNLRHRFAVCALAPLLATLSIPQLGATAADAFFAALLYLAAFGFGRLVRRRADGARSAWAGTRALMQRDRASTPCPWPVPGSRRCSGGSSPISKLQSP</sequence>
<proteinExistence type="predicted"/>
<dbReference type="AlphaFoldDB" id="A0A839QIX1"/>
<organism evidence="3 4">
    <name type="scientific">Paeniglutamicibacter cryotolerans</name>
    <dbReference type="NCBI Taxonomy" id="670079"/>
    <lineage>
        <taxon>Bacteria</taxon>
        <taxon>Bacillati</taxon>
        <taxon>Actinomycetota</taxon>
        <taxon>Actinomycetes</taxon>
        <taxon>Micrococcales</taxon>
        <taxon>Micrococcaceae</taxon>
        <taxon>Paeniglutamicibacter</taxon>
    </lineage>
</organism>
<feature type="transmembrane region" description="Helical" evidence="2">
    <location>
        <begin position="95"/>
        <end position="113"/>
    </location>
</feature>
<dbReference type="Proteomes" id="UP000523000">
    <property type="component" value="Unassembled WGS sequence"/>
</dbReference>
<comment type="caution">
    <text evidence="3">The sequence shown here is derived from an EMBL/GenBank/DDBJ whole genome shotgun (WGS) entry which is preliminary data.</text>
</comment>
<feature type="compositionally biased region" description="Low complexity" evidence="1">
    <location>
        <begin position="168"/>
        <end position="186"/>
    </location>
</feature>
<keyword evidence="2" id="KW-1133">Transmembrane helix</keyword>
<accession>A0A839QIX1</accession>
<name>A0A839QIX1_9MICC</name>
<feature type="transmembrane region" description="Helical" evidence="2">
    <location>
        <begin position="119"/>
        <end position="136"/>
    </location>
</feature>
<dbReference type="EMBL" id="JACHVS010000001">
    <property type="protein sequence ID" value="MBB2996139.1"/>
    <property type="molecule type" value="Genomic_DNA"/>
</dbReference>
<protein>
    <submittedName>
        <fullName evidence="3">Uncharacterized protein</fullName>
    </submittedName>
</protein>
<feature type="region of interest" description="Disordered" evidence="1">
    <location>
        <begin position="159"/>
        <end position="186"/>
    </location>
</feature>
<keyword evidence="2" id="KW-0472">Membrane</keyword>
<evidence type="ECO:0000313" key="4">
    <source>
        <dbReference type="Proteomes" id="UP000523000"/>
    </source>
</evidence>
<dbReference type="RefSeq" id="WP_183511331.1">
    <property type="nucleotide sequence ID" value="NZ_BAABGK010000002.1"/>
</dbReference>
<reference evidence="3 4" key="1">
    <citation type="submission" date="2020-08" db="EMBL/GenBank/DDBJ databases">
        <title>Sequencing the genomes of 1000 actinobacteria strains.</title>
        <authorList>
            <person name="Klenk H.-P."/>
        </authorList>
    </citation>
    <scope>NUCLEOTIDE SEQUENCE [LARGE SCALE GENOMIC DNA]</scope>
    <source>
        <strain evidence="3 4">DSM 22826</strain>
    </source>
</reference>
<keyword evidence="2" id="KW-0812">Transmembrane</keyword>
<keyword evidence="4" id="KW-1185">Reference proteome</keyword>
<evidence type="ECO:0000256" key="1">
    <source>
        <dbReference type="SAM" id="MobiDB-lite"/>
    </source>
</evidence>
<evidence type="ECO:0000256" key="2">
    <source>
        <dbReference type="SAM" id="Phobius"/>
    </source>
</evidence>